<name>A0ABU1FIQ8_9MICO</name>
<evidence type="ECO:0000313" key="2">
    <source>
        <dbReference type="Proteomes" id="UP001260072"/>
    </source>
</evidence>
<dbReference type="Proteomes" id="UP001260072">
    <property type="component" value="Unassembled WGS sequence"/>
</dbReference>
<keyword evidence="2" id="KW-1185">Reference proteome</keyword>
<accession>A0ABU1FIQ8</accession>
<dbReference type="Gene3D" id="3.90.1140.10">
    <property type="entry name" value="Cyclic phosphodiesterase"/>
    <property type="match status" value="1"/>
</dbReference>
<gene>
    <name evidence="1" type="ORF">RH861_06090</name>
</gene>
<dbReference type="EMBL" id="JAVKGS010000001">
    <property type="protein sequence ID" value="MDR5691632.1"/>
    <property type="molecule type" value="Genomic_DNA"/>
</dbReference>
<comment type="caution">
    <text evidence="1">The sequence shown here is derived from an EMBL/GenBank/DDBJ whole genome shotgun (WGS) entry which is preliminary data.</text>
</comment>
<sequence>MGRFAVVLPLEPLAAGDAFPVSAWPLHVTVVEPFETHRDAGWVVALLGPVLHGRREIEAAAVDRAMFGTRRTVPVTLLRDDGPLGAMRVRLLAALREADVDVARARADYRPHVTDTSHGSVPPGSSVPLRQAALVDLRPPEGRAMRTVVAVWPLEG</sequence>
<protein>
    <submittedName>
        <fullName evidence="1">2'-5' RNA ligase family protein</fullName>
    </submittedName>
</protein>
<dbReference type="GO" id="GO:0016874">
    <property type="term" value="F:ligase activity"/>
    <property type="evidence" value="ECO:0007669"/>
    <property type="project" value="UniProtKB-KW"/>
</dbReference>
<dbReference type="Pfam" id="PF13563">
    <property type="entry name" value="2_5_RNA_ligase2"/>
    <property type="match status" value="1"/>
</dbReference>
<evidence type="ECO:0000313" key="1">
    <source>
        <dbReference type="EMBL" id="MDR5691632.1"/>
    </source>
</evidence>
<proteinExistence type="predicted"/>
<keyword evidence="1" id="KW-0436">Ligase</keyword>
<organism evidence="1 2">
    <name type="scientific">Agromyces indicus</name>
    <dbReference type="NCBI Taxonomy" id="758919"/>
    <lineage>
        <taxon>Bacteria</taxon>
        <taxon>Bacillati</taxon>
        <taxon>Actinomycetota</taxon>
        <taxon>Actinomycetes</taxon>
        <taxon>Micrococcales</taxon>
        <taxon>Microbacteriaceae</taxon>
        <taxon>Agromyces</taxon>
    </lineage>
</organism>
<dbReference type="RefSeq" id="WP_310520234.1">
    <property type="nucleotide sequence ID" value="NZ_BAABBS010000003.1"/>
</dbReference>
<dbReference type="InterPro" id="IPR009097">
    <property type="entry name" value="Cyclic_Pdiesterase"/>
</dbReference>
<reference evidence="2" key="1">
    <citation type="submission" date="2023-07" db="EMBL/GenBank/DDBJ databases">
        <title>Description of three actinobacteria isolated from air of manufacturing shop in a pharmaceutical factory.</title>
        <authorList>
            <person name="Zhang D.-F."/>
        </authorList>
    </citation>
    <scope>NUCLEOTIDE SEQUENCE [LARGE SCALE GENOMIC DNA]</scope>
    <source>
        <strain evidence="2">CCTCC AB 2011122</strain>
    </source>
</reference>
<dbReference type="SUPFAM" id="SSF55144">
    <property type="entry name" value="LigT-like"/>
    <property type="match status" value="1"/>
</dbReference>